<evidence type="ECO:0000256" key="6">
    <source>
        <dbReference type="ARBA" id="ARBA00022692"/>
    </source>
</evidence>
<feature type="transmembrane region" description="Helical" evidence="11">
    <location>
        <begin position="15"/>
        <end position="34"/>
    </location>
</feature>
<keyword evidence="6 11" id="KW-0812">Transmembrane</keyword>
<feature type="domain" description="TonB C-terminal" evidence="12">
    <location>
        <begin position="191"/>
        <end position="289"/>
    </location>
</feature>
<dbReference type="InterPro" id="IPR051045">
    <property type="entry name" value="TonB-dependent_transducer"/>
</dbReference>
<feature type="compositionally biased region" description="Polar residues" evidence="10">
    <location>
        <begin position="117"/>
        <end position="127"/>
    </location>
</feature>
<dbReference type="InterPro" id="IPR037682">
    <property type="entry name" value="TonB_C"/>
</dbReference>
<comment type="subcellular location">
    <subcellularLocation>
        <location evidence="1">Cell inner membrane</location>
        <topology evidence="1">Single-pass membrane protein</topology>
        <orientation evidence="1">Periplasmic side</orientation>
    </subcellularLocation>
</comment>
<name>A0A1Y0I4I2_9GAMM</name>
<organism evidence="13 14">
    <name type="scientific">Oleiphilus messinensis</name>
    <dbReference type="NCBI Taxonomy" id="141451"/>
    <lineage>
        <taxon>Bacteria</taxon>
        <taxon>Pseudomonadati</taxon>
        <taxon>Pseudomonadota</taxon>
        <taxon>Gammaproteobacteria</taxon>
        <taxon>Oceanospirillales</taxon>
        <taxon>Oleiphilaceae</taxon>
        <taxon>Oleiphilus</taxon>
    </lineage>
</organism>
<protein>
    <submittedName>
        <fullName evidence="13">Periplasmic protein TonB, links inner and outer membranes</fullName>
    </submittedName>
</protein>
<keyword evidence="14" id="KW-1185">Reference proteome</keyword>
<dbReference type="Proteomes" id="UP000196027">
    <property type="component" value="Chromosome"/>
</dbReference>
<feature type="compositionally biased region" description="Basic and acidic residues" evidence="10">
    <location>
        <begin position="89"/>
        <end position="99"/>
    </location>
</feature>
<sequence>MNKASIALAGANDRISFALFVALILHVGIVLTGIEREDPPPPSRTMEITLAQYDDLDEVEKADFLAQTNQLGSGEAQEKAQLSTSEHGIVPDDRIRETGQPEPLSATPTEQVKGRTVITTTAPSKNASPAVFDETPKTEQPKRKRTLLQRSLEIATLEAKLEKQQRAYAKRPRVERLTAASTMRTSDAYYMKAWLEKVEKIGNLNYPEESRRRNIYGSLRLMVALYADGTVKDIKILQSSGHRILDDAAIRIVRLAAPFAPFPEDVRNERDVLEIIRTWSFQKKGLSSY</sequence>
<reference evidence="13 14" key="1">
    <citation type="submission" date="2017-05" db="EMBL/GenBank/DDBJ databases">
        <title>Genomic insights into alkan degradation activity of Oleiphilus messinensis.</title>
        <authorList>
            <person name="Kozyavkin S.A."/>
            <person name="Slesarev A.I."/>
            <person name="Golyshin P.N."/>
            <person name="Korzhenkov A."/>
            <person name="Golyshina O.N."/>
            <person name="Toshchakov S.V."/>
        </authorList>
    </citation>
    <scope>NUCLEOTIDE SEQUENCE [LARGE SCALE GENOMIC DNA]</scope>
    <source>
        <strain evidence="13 14">ME102</strain>
    </source>
</reference>
<dbReference type="RefSeq" id="WP_198343178.1">
    <property type="nucleotide sequence ID" value="NZ_CP021425.1"/>
</dbReference>
<dbReference type="SUPFAM" id="SSF74653">
    <property type="entry name" value="TolA/TonB C-terminal domain"/>
    <property type="match status" value="1"/>
</dbReference>
<feature type="region of interest" description="Disordered" evidence="10">
    <location>
        <begin position="69"/>
        <end position="143"/>
    </location>
</feature>
<dbReference type="GO" id="GO:0098797">
    <property type="term" value="C:plasma membrane protein complex"/>
    <property type="evidence" value="ECO:0007669"/>
    <property type="project" value="TreeGrafter"/>
</dbReference>
<keyword evidence="3" id="KW-0813">Transport</keyword>
<dbReference type="InterPro" id="IPR006260">
    <property type="entry name" value="TonB/TolA_C"/>
</dbReference>
<dbReference type="GO" id="GO:0055085">
    <property type="term" value="P:transmembrane transport"/>
    <property type="evidence" value="ECO:0007669"/>
    <property type="project" value="InterPro"/>
</dbReference>
<proteinExistence type="inferred from homology"/>
<keyword evidence="8 11" id="KW-1133">Transmembrane helix</keyword>
<gene>
    <name evidence="13" type="ORF">OLMES_0319</name>
</gene>
<evidence type="ECO:0000256" key="5">
    <source>
        <dbReference type="ARBA" id="ARBA00022519"/>
    </source>
</evidence>
<evidence type="ECO:0000256" key="2">
    <source>
        <dbReference type="ARBA" id="ARBA00006555"/>
    </source>
</evidence>
<evidence type="ECO:0000256" key="9">
    <source>
        <dbReference type="ARBA" id="ARBA00023136"/>
    </source>
</evidence>
<dbReference type="Pfam" id="PF03544">
    <property type="entry name" value="TonB_C"/>
    <property type="match status" value="1"/>
</dbReference>
<keyword evidence="4" id="KW-1003">Cell membrane</keyword>
<evidence type="ECO:0000256" key="10">
    <source>
        <dbReference type="SAM" id="MobiDB-lite"/>
    </source>
</evidence>
<accession>A0A1Y0I4I2</accession>
<dbReference type="PANTHER" id="PTHR33446:SF11">
    <property type="entry name" value="TONB3"/>
    <property type="match status" value="1"/>
</dbReference>
<dbReference type="PROSITE" id="PS52015">
    <property type="entry name" value="TONB_CTD"/>
    <property type="match status" value="1"/>
</dbReference>
<evidence type="ECO:0000256" key="3">
    <source>
        <dbReference type="ARBA" id="ARBA00022448"/>
    </source>
</evidence>
<dbReference type="AlphaFoldDB" id="A0A1Y0I4I2"/>
<dbReference type="EMBL" id="CP021425">
    <property type="protein sequence ID" value="ARU54425.1"/>
    <property type="molecule type" value="Genomic_DNA"/>
</dbReference>
<dbReference type="GO" id="GO:0015031">
    <property type="term" value="P:protein transport"/>
    <property type="evidence" value="ECO:0007669"/>
    <property type="project" value="UniProtKB-KW"/>
</dbReference>
<evidence type="ECO:0000256" key="1">
    <source>
        <dbReference type="ARBA" id="ARBA00004383"/>
    </source>
</evidence>
<keyword evidence="7" id="KW-0653">Protein transport</keyword>
<keyword evidence="5" id="KW-0997">Cell inner membrane</keyword>
<dbReference type="NCBIfam" id="TIGR01352">
    <property type="entry name" value="tonB_Cterm"/>
    <property type="match status" value="1"/>
</dbReference>
<keyword evidence="9 11" id="KW-0472">Membrane</keyword>
<evidence type="ECO:0000259" key="12">
    <source>
        <dbReference type="PROSITE" id="PS52015"/>
    </source>
</evidence>
<dbReference type="KEGG" id="ome:OLMES_0319"/>
<comment type="similarity">
    <text evidence="2">Belongs to the TonB family.</text>
</comment>
<evidence type="ECO:0000256" key="8">
    <source>
        <dbReference type="ARBA" id="ARBA00022989"/>
    </source>
</evidence>
<evidence type="ECO:0000256" key="4">
    <source>
        <dbReference type="ARBA" id="ARBA00022475"/>
    </source>
</evidence>
<dbReference type="PANTHER" id="PTHR33446">
    <property type="entry name" value="PROTEIN TONB-RELATED"/>
    <property type="match status" value="1"/>
</dbReference>
<evidence type="ECO:0000313" key="14">
    <source>
        <dbReference type="Proteomes" id="UP000196027"/>
    </source>
</evidence>
<evidence type="ECO:0000313" key="13">
    <source>
        <dbReference type="EMBL" id="ARU54425.1"/>
    </source>
</evidence>
<evidence type="ECO:0000256" key="11">
    <source>
        <dbReference type="SAM" id="Phobius"/>
    </source>
</evidence>
<dbReference type="GO" id="GO:0031992">
    <property type="term" value="F:energy transducer activity"/>
    <property type="evidence" value="ECO:0007669"/>
    <property type="project" value="TreeGrafter"/>
</dbReference>
<evidence type="ECO:0000256" key="7">
    <source>
        <dbReference type="ARBA" id="ARBA00022927"/>
    </source>
</evidence>
<dbReference type="Gene3D" id="3.30.1150.10">
    <property type="match status" value="1"/>
</dbReference>